<organism evidence="1 2">
    <name type="scientific">Ciona intestinalis</name>
    <name type="common">Transparent sea squirt</name>
    <name type="synonym">Ascidia intestinalis</name>
    <dbReference type="NCBI Taxonomy" id="7719"/>
    <lineage>
        <taxon>Eukaryota</taxon>
        <taxon>Metazoa</taxon>
        <taxon>Chordata</taxon>
        <taxon>Tunicata</taxon>
        <taxon>Ascidiacea</taxon>
        <taxon>Phlebobranchia</taxon>
        <taxon>Cionidae</taxon>
        <taxon>Ciona</taxon>
    </lineage>
</organism>
<dbReference type="AlphaFoldDB" id="H2Y218"/>
<dbReference type="Ensembl" id="ENSCINT00000030595.1">
    <property type="protein sequence ID" value="ENSCINP00000035953.1"/>
    <property type="gene ID" value="ENSCING00000019762.1"/>
</dbReference>
<dbReference type="HOGENOM" id="CLU_2412574_0_0_1"/>
<proteinExistence type="predicted"/>
<protein>
    <submittedName>
        <fullName evidence="1">Uncharacterized protein</fullName>
    </submittedName>
</protein>
<reference evidence="1" key="2">
    <citation type="submission" date="2025-08" db="UniProtKB">
        <authorList>
            <consortium name="Ensembl"/>
        </authorList>
    </citation>
    <scope>IDENTIFICATION</scope>
</reference>
<reference evidence="2" key="1">
    <citation type="journal article" date="2002" name="Science">
        <title>The draft genome of Ciona intestinalis: insights into chordate and vertebrate origins.</title>
        <authorList>
            <person name="Dehal P."/>
            <person name="Satou Y."/>
            <person name="Campbell R.K."/>
            <person name="Chapman J."/>
            <person name="Degnan B."/>
            <person name="De Tomaso A."/>
            <person name="Davidson B."/>
            <person name="Di Gregorio A."/>
            <person name="Gelpke M."/>
            <person name="Goodstein D.M."/>
            <person name="Harafuji N."/>
            <person name="Hastings K.E."/>
            <person name="Ho I."/>
            <person name="Hotta K."/>
            <person name="Huang W."/>
            <person name="Kawashima T."/>
            <person name="Lemaire P."/>
            <person name="Martinez D."/>
            <person name="Meinertzhagen I.A."/>
            <person name="Necula S."/>
            <person name="Nonaka M."/>
            <person name="Putnam N."/>
            <person name="Rash S."/>
            <person name="Saiga H."/>
            <person name="Satake M."/>
            <person name="Terry A."/>
            <person name="Yamada L."/>
            <person name="Wang H.G."/>
            <person name="Awazu S."/>
            <person name="Azumi K."/>
            <person name="Boore J."/>
            <person name="Branno M."/>
            <person name="Chin-Bow S."/>
            <person name="DeSantis R."/>
            <person name="Doyle S."/>
            <person name="Francino P."/>
            <person name="Keys D.N."/>
            <person name="Haga S."/>
            <person name="Hayashi H."/>
            <person name="Hino K."/>
            <person name="Imai K.S."/>
            <person name="Inaba K."/>
            <person name="Kano S."/>
            <person name="Kobayashi K."/>
            <person name="Kobayashi M."/>
            <person name="Lee B.I."/>
            <person name="Makabe K.W."/>
            <person name="Manohar C."/>
            <person name="Matassi G."/>
            <person name="Medina M."/>
            <person name="Mochizuki Y."/>
            <person name="Mount S."/>
            <person name="Morishita T."/>
            <person name="Miura S."/>
            <person name="Nakayama A."/>
            <person name="Nishizaka S."/>
            <person name="Nomoto H."/>
            <person name="Ohta F."/>
            <person name="Oishi K."/>
            <person name="Rigoutsos I."/>
            <person name="Sano M."/>
            <person name="Sasaki A."/>
            <person name="Sasakura Y."/>
            <person name="Shoguchi E."/>
            <person name="Shin-i T."/>
            <person name="Spagnuolo A."/>
            <person name="Stainier D."/>
            <person name="Suzuki M.M."/>
            <person name="Tassy O."/>
            <person name="Takatori N."/>
            <person name="Tokuoka M."/>
            <person name="Yagi K."/>
            <person name="Yoshizaki F."/>
            <person name="Wada S."/>
            <person name="Zhang C."/>
            <person name="Hyatt P.D."/>
            <person name="Larimer F."/>
            <person name="Detter C."/>
            <person name="Doggett N."/>
            <person name="Glavina T."/>
            <person name="Hawkins T."/>
            <person name="Richardson P."/>
            <person name="Lucas S."/>
            <person name="Kohara Y."/>
            <person name="Levine M."/>
            <person name="Satoh N."/>
            <person name="Rokhsar D.S."/>
        </authorList>
    </citation>
    <scope>NUCLEOTIDE SEQUENCE [LARGE SCALE GENOMIC DNA]</scope>
</reference>
<dbReference type="Proteomes" id="UP000008144">
    <property type="component" value="Unassembled WGS sequence"/>
</dbReference>
<reference evidence="1" key="3">
    <citation type="submission" date="2025-09" db="UniProtKB">
        <authorList>
            <consortium name="Ensembl"/>
        </authorList>
    </citation>
    <scope>IDENTIFICATION</scope>
</reference>
<accession>H2Y218</accession>
<evidence type="ECO:0000313" key="2">
    <source>
        <dbReference type="Proteomes" id="UP000008144"/>
    </source>
</evidence>
<keyword evidence="2" id="KW-1185">Reference proteome</keyword>
<name>H2Y218_CIOIN</name>
<dbReference type="InParanoid" id="H2Y218"/>
<sequence>MADNDSRYNTGVCFIHLVPYYKLWVIVYTTDNLDNPIVTTGLEQLPLSVLPKDTYAHNGSTATSLVYPKDINLKYRRSLAWNEVLYQLNFGS</sequence>
<evidence type="ECO:0000313" key="1">
    <source>
        <dbReference type="Ensembl" id="ENSCINP00000035953.1"/>
    </source>
</evidence>